<proteinExistence type="predicted"/>
<reference evidence="2" key="1">
    <citation type="submission" date="2019-05" db="EMBL/GenBank/DDBJ databases">
        <title>Methanoculleus sp. FWC-SCC1, a methanogenic archaeon isolated from deep marine cold seep.</title>
        <authorList>
            <person name="Chen Y.-W."/>
            <person name="Chen S.-C."/>
            <person name="Teng N.-H."/>
            <person name="Lai M.-C."/>
        </authorList>
    </citation>
    <scope>NUCLEOTIDE SEQUENCE</scope>
    <source>
        <strain evidence="2">FWC-SCC1</strain>
    </source>
</reference>
<evidence type="ECO:0000313" key="3">
    <source>
        <dbReference type="Proteomes" id="UP001168338"/>
    </source>
</evidence>
<evidence type="ECO:0000313" key="2">
    <source>
        <dbReference type="EMBL" id="MDN7023761.1"/>
    </source>
</evidence>
<dbReference type="Proteomes" id="UP001168338">
    <property type="component" value="Unassembled WGS sequence"/>
</dbReference>
<comment type="caution">
    <text evidence="2">The sequence shown here is derived from an EMBL/GenBank/DDBJ whole genome shotgun (WGS) entry which is preliminary data.</text>
</comment>
<keyword evidence="3" id="KW-1185">Reference proteome</keyword>
<sequence>MTPCRRILLTLTLCLLLCALVGGAAALTIESSTADVVHGSTFTVTVTGEPETVYSLSVNGTDLTDENRYTRVAPGQPGVSPSIGVPVGGAADDPRTTANGTLPACSTRHLPAVR</sequence>
<organism evidence="2 3">
    <name type="scientific">Methanoculleus frigidifontis</name>
    <dbReference type="NCBI Taxonomy" id="2584085"/>
    <lineage>
        <taxon>Archaea</taxon>
        <taxon>Methanobacteriati</taxon>
        <taxon>Methanobacteriota</taxon>
        <taxon>Stenosarchaea group</taxon>
        <taxon>Methanomicrobia</taxon>
        <taxon>Methanomicrobiales</taxon>
        <taxon>Methanomicrobiaceae</taxon>
        <taxon>Methanoculleus</taxon>
    </lineage>
</organism>
<feature type="compositionally biased region" description="Low complexity" evidence="1">
    <location>
        <begin position="74"/>
        <end position="89"/>
    </location>
</feature>
<evidence type="ECO:0000256" key="1">
    <source>
        <dbReference type="SAM" id="MobiDB-lite"/>
    </source>
</evidence>
<dbReference type="EMBL" id="VCYH01000001">
    <property type="protein sequence ID" value="MDN7023761.1"/>
    <property type="molecule type" value="Genomic_DNA"/>
</dbReference>
<protein>
    <submittedName>
        <fullName evidence="2">Uncharacterized protein</fullName>
    </submittedName>
</protein>
<gene>
    <name evidence="2" type="ORF">FGU65_02425</name>
</gene>
<dbReference type="RefSeq" id="WP_301662814.1">
    <property type="nucleotide sequence ID" value="NZ_VCYH01000001.1"/>
</dbReference>
<feature type="region of interest" description="Disordered" evidence="1">
    <location>
        <begin position="69"/>
        <end position="114"/>
    </location>
</feature>
<name>A0ABT8M764_9EURY</name>
<accession>A0ABT8M764</accession>